<protein>
    <submittedName>
        <fullName evidence="1">Uncharacterized protein</fullName>
    </submittedName>
</protein>
<accession>A0A0W0FWI9</accession>
<proteinExistence type="predicted"/>
<comment type="caution">
    <text evidence="1">The sequence shown here is derived from an EMBL/GenBank/DDBJ whole genome shotgun (WGS) entry which is preliminary data.</text>
</comment>
<evidence type="ECO:0000313" key="2">
    <source>
        <dbReference type="Proteomes" id="UP000054988"/>
    </source>
</evidence>
<gene>
    <name evidence="1" type="ORF">WG66_6705</name>
</gene>
<evidence type="ECO:0000313" key="1">
    <source>
        <dbReference type="EMBL" id="KTB40713.1"/>
    </source>
</evidence>
<name>A0A0W0FWI9_MONRR</name>
<organism evidence="1 2">
    <name type="scientific">Moniliophthora roreri</name>
    <name type="common">Frosty pod rot fungus</name>
    <name type="synonym">Monilia roreri</name>
    <dbReference type="NCBI Taxonomy" id="221103"/>
    <lineage>
        <taxon>Eukaryota</taxon>
        <taxon>Fungi</taxon>
        <taxon>Dikarya</taxon>
        <taxon>Basidiomycota</taxon>
        <taxon>Agaricomycotina</taxon>
        <taxon>Agaricomycetes</taxon>
        <taxon>Agaricomycetidae</taxon>
        <taxon>Agaricales</taxon>
        <taxon>Marasmiineae</taxon>
        <taxon>Marasmiaceae</taxon>
        <taxon>Moniliophthora</taxon>
    </lineage>
</organism>
<dbReference type="EMBL" id="LATX01001554">
    <property type="protein sequence ID" value="KTB40713.1"/>
    <property type="molecule type" value="Genomic_DNA"/>
</dbReference>
<dbReference type="Proteomes" id="UP000054988">
    <property type="component" value="Unassembled WGS sequence"/>
</dbReference>
<reference evidence="1 2" key="1">
    <citation type="submission" date="2015-12" db="EMBL/GenBank/DDBJ databases">
        <title>Draft genome sequence of Moniliophthora roreri, the causal agent of frosty pod rot of cacao.</title>
        <authorList>
            <person name="Aime M.C."/>
            <person name="Diaz-Valderrama J.R."/>
            <person name="Kijpornyongpan T."/>
            <person name="Phillips-Mora W."/>
        </authorList>
    </citation>
    <scope>NUCLEOTIDE SEQUENCE [LARGE SCALE GENOMIC DNA]</scope>
    <source>
        <strain evidence="1 2">MCA 2952</strain>
    </source>
</reference>
<sequence>MFLFSILDFTTSILIKSNNLDYHPKLLPMIKKGNEVNGEYAPPPEIVEVEGEEQHLVEEILDS</sequence>
<dbReference type="AlphaFoldDB" id="A0A0W0FWI9"/>